<feature type="chain" id="PRO_5015703987" description="Glycoside hydrolase family 5 domain-containing protein" evidence="1">
    <location>
        <begin position="25"/>
        <end position="583"/>
    </location>
</feature>
<dbReference type="InterPro" id="IPR013783">
    <property type="entry name" value="Ig-like_fold"/>
</dbReference>
<evidence type="ECO:0000256" key="1">
    <source>
        <dbReference type="SAM" id="SignalP"/>
    </source>
</evidence>
<gene>
    <name evidence="2" type="ORF">C7Y72_03430</name>
</gene>
<dbReference type="Gene3D" id="3.20.20.80">
    <property type="entry name" value="Glycosidases"/>
    <property type="match status" value="1"/>
</dbReference>
<dbReference type="Proteomes" id="UP000240739">
    <property type="component" value="Unassembled WGS sequence"/>
</dbReference>
<sequence>MRPRRLLLPALLLALAAVPTPARAASFGVVMPGDLQPANPLMAEVDQLAAQGARTAKIFITWDVVQPTAVGFDDGKIAQYVTTIRRLRDRGIATTVVFFGAEAWTHPDPATRDRMPPDSVPGFALAMGRLATAFRGLGVSYMVWNEADEAVFWKGGPDPDRYVDLLKQSAAAIRAADPSGRVVFTPLTAGNWRFLQAAYDRGAKGHFDAIGVDADTACNLVSPYEYYRDQQDPARIGQVTFLGYREVRQTMLANGDDKPILLELGWSTSRALCDQGLQAGQKPGGVTEAQQAQYLREAAHCLKEDAYVETAYWFEVQDRGQSDTPDHRFGLLRTDGSRRPAYDAFVQAARGVDPLAGPCGDFEPPAVEVLSPRPGERYSDRLDLRARATDPAKVGRITFQFDGTNQIRNFTGAEVGNGVEVKLTPWFGSDDLPLGPHTVHVTAIDLYGNRRTVDVPVQRVTEDQLARNLVARFKVGRRVSCARTRVCSFRVSLGKAPGGSSLTGKVRAEWVWWSPALPKKKGVRKAAIPGRWKTLHKMTKPVNKVAVLRQQLRKPGRWKLVLTHDAKPPYRTTSAKPIAFTAR</sequence>
<keyword evidence="1" id="KW-0732">Signal</keyword>
<dbReference type="PANTHER" id="PTHR12631">
    <property type="entry name" value="ALPHA-L-IDURONIDASE"/>
    <property type="match status" value="1"/>
</dbReference>
<dbReference type="GO" id="GO:0005975">
    <property type="term" value="P:carbohydrate metabolic process"/>
    <property type="evidence" value="ECO:0007669"/>
    <property type="project" value="UniProtKB-ARBA"/>
</dbReference>
<dbReference type="InterPro" id="IPR017853">
    <property type="entry name" value="GH"/>
</dbReference>
<dbReference type="OrthoDB" id="7594877at2"/>
<evidence type="ECO:0000313" key="2">
    <source>
        <dbReference type="EMBL" id="PTL58765.1"/>
    </source>
</evidence>
<accession>A0A2T4UHT3</accession>
<dbReference type="RefSeq" id="WP_107567202.1">
    <property type="nucleotide sequence ID" value="NZ_PYYB01000001.1"/>
</dbReference>
<dbReference type="InterPro" id="IPR051923">
    <property type="entry name" value="Glycosyl_Hydrolase_39"/>
</dbReference>
<protein>
    <recommendedName>
        <fullName evidence="4">Glycoside hydrolase family 5 domain-containing protein</fullName>
    </recommendedName>
</protein>
<reference evidence="2 3" key="1">
    <citation type="submission" date="2018-03" db="EMBL/GenBank/DDBJ databases">
        <title>Aquarubrobacter algicola gen. nov., sp. nov., a novel actinobacterium isolated from shallow eutrophic lake during the end of cyanobacterial harmful algal blooms.</title>
        <authorList>
            <person name="Chun S.J."/>
        </authorList>
    </citation>
    <scope>NUCLEOTIDE SEQUENCE [LARGE SCALE GENOMIC DNA]</scope>
    <source>
        <strain evidence="2 3">Seoho-28</strain>
    </source>
</reference>
<evidence type="ECO:0008006" key="4">
    <source>
        <dbReference type="Google" id="ProtNLM"/>
    </source>
</evidence>
<feature type="signal peptide" evidence="1">
    <location>
        <begin position="1"/>
        <end position="24"/>
    </location>
</feature>
<organism evidence="2 3">
    <name type="scientific">Paraconexibacter algicola</name>
    <dbReference type="NCBI Taxonomy" id="2133960"/>
    <lineage>
        <taxon>Bacteria</taxon>
        <taxon>Bacillati</taxon>
        <taxon>Actinomycetota</taxon>
        <taxon>Thermoleophilia</taxon>
        <taxon>Solirubrobacterales</taxon>
        <taxon>Paraconexibacteraceae</taxon>
        <taxon>Paraconexibacter</taxon>
    </lineage>
</organism>
<evidence type="ECO:0000313" key="3">
    <source>
        <dbReference type="Proteomes" id="UP000240739"/>
    </source>
</evidence>
<name>A0A2T4UHT3_9ACTN</name>
<comment type="caution">
    <text evidence="2">The sequence shown here is derived from an EMBL/GenBank/DDBJ whole genome shotgun (WGS) entry which is preliminary data.</text>
</comment>
<dbReference type="SUPFAM" id="SSF51445">
    <property type="entry name" value="(Trans)glycosidases"/>
    <property type="match status" value="1"/>
</dbReference>
<dbReference type="AlphaFoldDB" id="A0A2T4UHT3"/>
<keyword evidence="3" id="KW-1185">Reference proteome</keyword>
<proteinExistence type="predicted"/>
<dbReference type="Pfam" id="PF17957">
    <property type="entry name" value="Big_7"/>
    <property type="match status" value="1"/>
</dbReference>
<dbReference type="GO" id="GO:0004553">
    <property type="term" value="F:hydrolase activity, hydrolyzing O-glycosyl compounds"/>
    <property type="evidence" value="ECO:0007669"/>
    <property type="project" value="TreeGrafter"/>
</dbReference>
<dbReference type="EMBL" id="PYYB01000001">
    <property type="protein sequence ID" value="PTL58765.1"/>
    <property type="molecule type" value="Genomic_DNA"/>
</dbReference>
<dbReference type="PANTHER" id="PTHR12631:SF10">
    <property type="entry name" value="BETA-XYLOSIDASE-LIKE PROTEIN-RELATED"/>
    <property type="match status" value="1"/>
</dbReference>
<dbReference type="Gene3D" id="2.60.40.10">
    <property type="entry name" value="Immunoglobulins"/>
    <property type="match status" value="1"/>
</dbReference>